<evidence type="ECO:0000313" key="2">
    <source>
        <dbReference type="Proteomes" id="UP001196413"/>
    </source>
</evidence>
<organism evidence="1 2">
    <name type="scientific">Parelaphostrongylus tenuis</name>
    <name type="common">Meningeal worm</name>
    <dbReference type="NCBI Taxonomy" id="148309"/>
    <lineage>
        <taxon>Eukaryota</taxon>
        <taxon>Metazoa</taxon>
        <taxon>Ecdysozoa</taxon>
        <taxon>Nematoda</taxon>
        <taxon>Chromadorea</taxon>
        <taxon>Rhabditida</taxon>
        <taxon>Rhabditina</taxon>
        <taxon>Rhabditomorpha</taxon>
        <taxon>Strongyloidea</taxon>
        <taxon>Metastrongylidae</taxon>
        <taxon>Parelaphostrongylus</taxon>
    </lineage>
</organism>
<accession>A0AAD5QBK0</accession>
<dbReference type="AlphaFoldDB" id="A0AAD5QBK0"/>
<dbReference type="EMBL" id="JAHQIW010000079">
    <property type="protein sequence ID" value="KAJ1345883.1"/>
    <property type="molecule type" value="Genomic_DNA"/>
</dbReference>
<reference evidence="1" key="1">
    <citation type="submission" date="2021-06" db="EMBL/GenBank/DDBJ databases">
        <title>Parelaphostrongylus tenuis whole genome reference sequence.</title>
        <authorList>
            <person name="Garwood T.J."/>
            <person name="Larsen P.A."/>
            <person name="Fountain-Jones N.M."/>
            <person name="Garbe J.R."/>
            <person name="Macchietto M.G."/>
            <person name="Kania S.A."/>
            <person name="Gerhold R.W."/>
            <person name="Richards J.E."/>
            <person name="Wolf T.M."/>
        </authorList>
    </citation>
    <scope>NUCLEOTIDE SEQUENCE</scope>
    <source>
        <strain evidence="1">MNPRO001-30</strain>
        <tissue evidence="1">Meninges</tissue>
    </source>
</reference>
<keyword evidence="2" id="KW-1185">Reference proteome</keyword>
<dbReference type="Proteomes" id="UP001196413">
    <property type="component" value="Unassembled WGS sequence"/>
</dbReference>
<proteinExistence type="predicted"/>
<comment type="caution">
    <text evidence="1">The sequence shown here is derived from an EMBL/GenBank/DDBJ whole genome shotgun (WGS) entry which is preliminary data.</text>
</comment>
<evidence type="ECO:0000313" key="1">
    <source>
        <dbReference type="EMBL" id="KAJ1345883.1"/>
    </source>
</evidence>
<sequence length="87" mass="10069">MMKIHENLTSALSVNTGYRSSIRRLNKSRNSILLQGGRFWRTLNTRNAVLLLLQITCWSRCGSRTEERSKYLWDAAFSGPISQYETD</sequence>
<gene>
    <name evidence="1" type="ORF">KIN20_000512</name>
</gene>
<name>A0AAD5QBK0_PARTN</name>
<protein>
    <submittedName>
        <fullName evidence="1">Uncharacterized protein</fullName>
    </submittedName>
</protein>